<proteinExistence type="predicted"/>
<evidence type="ECO:0000256" key="2">
    <source>
        <dbReference type="SAM" id="Phobius"/>
    </source>
</evidence>
<keyword evidence="2" id="KW-0472">Membrane</keyword>
<name>A0ABM1SFE7_LIMPO</name>
<feature type="region of interest" description="Disordered" evidence="1">
    <location>
        <begin position="297"/>
        <end position="364"/>
    </location>
</feature>
<feature type="compositionally biased region" description="Basic and acidic residues" evidence="1">
    <location>
        <begin position="343"/>
        <end position="358"/>
    </location>
</feature>
<dbReference type="Proteomes" id="UP000694941">
    <property type="component" value="Unplaced"/>
</dbReference>
<evidence type="ECO:0000313" key="3">
    <source>
        <dbReference type="Proteomes" id="UP000694941"/>
    </source>
</evidence>
<feature type="transmembrane region" description="Helical" evidence="2">
    <location>
        <begin position="154"/>
        <end position="180"/>
    </location>
</feature>
<keyword evidence="2" id="KW-0812">Transmembrane</keyword>
<dbReference type="PANTHER" id="PTHR23278">
    <property type="entry name" value="SIDESTEP PROTEIN"/>
    <property type="match status" value="1"/>
</dbReference>
<evidence type="ECO:0000256" key="1">
    <source>
        <dbReference type="SAM" id="MobiDB-lite"/>
    </source>
</evidence>
<keyword evidence="2" id="KW-1133">Transmembrane helix</keyword>
<evidence type="ECO:0000313" key="4">
    <source>
        <dbReference type="RefSeq" id="XP_022242352.1"/>
    </source>
</evidence>
<accession>A0ABM1SFE7</accession>
<dbReference type="PANTHER" id="PTHR23278:SF19">
    <property type="entry name" value="OBSCURIN"/>
    <property type="match status" value="1"/>
</dbReference>
<protein>
    <submittedName>
        <fullName evidence="4">Uncharacterized protein LOC111085889 isoform X1</fullName>
    </submittedName>
</protein>
<feature type="compositionally biased region" description="Basic and acidic residues" evidence="1">
    <location>
        <begin position="197"/>
        <end position="220"/>
    </location>
</feature>
<feature type="region of interest" description="Disordered" evidence="1">
    <location>
        <begin position="187"/>
        <end position="234"/>
    </location>
</feature>
<sequence>MTFNSSGTISSAYFIPRTKFDYGTLLCRGKNSIGEQRRPCVFTIIPAGKPESVSNCTINNQTERSLNLACEAGDDGGLLQQFHLEIYSRKYQILLVNMTSLDHPVFEAVGLPSGSPLRIVVYASNAKGKSSKVTLTATTLFTAEKHIGSVPQVFISPVLAVLLGIILVLAILAFVILVIVKKRRSEMNRGETPLTDTEDKSDQHKMKNPEDRSETKDRCPDVIPPRNVPSGPEYTDIALNVTTKPTDLASQCTYENLNKQREHTYENIISKPQYTSKKNNEELTYAELILPENKTNTVRKSVDPPTEYADIDFHKSSKLASSPGNETEEEEEGFSVETPLMNNRKDDKKWLQMEREKPTVSTPV</sequence>
<dbReference type="RefSeq" id="XP_022242352.1">
    <property type="nucleotide sequence ID" value="XM_022386644.1"/>
</dbReference>
<dbReference type="GeneID" id="111085889"/>
<organism evidence="3 4">
    <name type="scientific">Limulus polyphemus</name>
    <name type="common">Atlantic horseshoe crab</name>
    <dbReference type="NCBI Taxonomy" id="6850"/>
    <lineage>
        <taxon>Eukaryota</taxon>
        <taxon>Metazoa</taxon>
        <taxon>Ecdysozoa</taxon>
        <taxon>Arthropoda</taxon>
        <taxon>Chelicerata</taxon>
        <taxon>Merostomata</taxon>
        <taxon>Xiphosura</taxon>
        <taxon>Limulidae</taxon>
        <taxon>Limulus</taxon>
    </lineage>
</organism>
<gene>
    <name evidence="4" type="primary">LOC111085889</name>
</gene>
<reference evidence="4" key="1">
    <citation type="submission" date="2025-08" db="UniProtKB">
        <authorList>
            <consortium name="RefSeq"/>
        </authorList>
    </citation>
    <scope>IDENTIFICATION</scope>
    <source>
        <tissue evidence="4">Muscle</tissue>
    </source>
</reference>
<keyword evidence="3" id="KW-1185">Reference proteome</keyword>
<dbReference type="SUPFAM" id="SSF49265">
    <property type="entry name" value="Fibronectin type III"/>
    <property type="match status" value="1"/>
</dbReference>
<dbReference type="InterPro" id="IPR036116">
    <property type="entry name" value="FN3_sf"/>
</dbReference>